<evidence type="ECO:0008006" key="3">
    <source>
        <dbReference type="Google" id="ProtNLM"/>
    </source>
</evidence>
<name>A0A662ZIV1_9GAMM</name>
<evidence type="ECO:0000313" key="2">
    <source>
        <dbReference type="Proteomes" id="UP000243745"/>
    </source>
</evidence>
<dbReference type="SUPFAM" id="SSF52777">
    <property type="entry name" value="CoA-dependent acyltransferases"/>
    <property type="match status" value="1"/>
</dbReference>
<dbReference type="OrthoDB" id="9757559at2"/>
<accession>A0A662ZIV1</accession>
<gene>
    <name evidence="1" type="ORF">SAMN02910344_01268</name>
</gene>
<protein>
    <recommendedName>
        <fullName evidence="3">Condensation domain-containing protein</fullName>
    </recommendedName>
</protein>
<evidence type="ECO:0000313" key="1">
    <source>
        <dbReference type="EMBL" id="SFP39337.1"/>
    </source>
</evidence>
<dbReference type="InterPro" id="IPR023213">
    <property type="entry name" value="CAT-like_dom_sf"/>
</dbReference>
<keyword evidence="2" id="KW-1185">Reference proteome</keyword>
<dbReference type="Proteomes" id="UP000243745">
    <property type="component" value="Unassembled WGS sequence"/>
</dbReference>
<dbReference type="AlphaFoldDB" id="A0A662ZIV1"/>
<dbReference type="Gene3D" id="3.30.559.10">
    <property type="entry name" value="Chloramphenicol acetyltransferase-like domain"/>
    <property type="match status" value="1"/>
</dbReference>
<reference evidence="1 2" key="1">
    <citation type="submission" date="2016-10" db="EMBL/GenBank/DDBJ databases">
        <authorList>
            <person name="Varghese N."/>
            <person name="Submissions S."/>
        </authorList>
    </citation>
    <scope>NUCLEOTIDE SEQUENCE [LARGE SCALE GENOMIC DNA]</scope>
    <source>
        <strain evidence="1 2">DSM 1361</strain>
    </source>
</reference>
<proteinExistence type="predicted"/>
<dbReference type="EMBL" id="FOXF01000020">
    <property type="protein sequence ID" value="SFP39337.1"/>
    <property type="molecule type" value="Genomic_DNA"/>
</dbReference>
<dbReference type="RefSeq" id="WP_093142042.1">
    <property type="nucleotide sequence ID" value="NZ_FOXF01000020.1"/>
</dbReference>
<sequence>MKKPETIYLEQCLAHCNIANSIAYHFTGTLNLPYFQKSVQDVLSRVDKFQYELTGTDEGNITWKEMKRPVPPVKLLHTRNFDESFGEFTASIFDLCSEYRYFPLFFTVFSESADNGSGATDEKPVTVTGKFYLVQTLNHAYCDGRSCEFLLNMITEYYNALTENNVQAQTGILKTVSDASTVSSDRVYSFGRSDSLIKISPWQQLKNLFRLITMKLSDSGGFSVKYPVIESEWENFRRQKHYPQMHYFDLNPLVRHYQQKNSSVNINSLITALLVKAFYHVNGSMNGHPEKKMISFRMMSDILSARHRQKLIGNYCAYAPLITDGSKSLMDVAEDIVKQVEIFRKNKLDVTMYKFLEFALRNRMAGKKDDPTSFTVSLVLHRKFMKHPKFLKGTTFIRTTGALNYSPLDVLGAKLNNKVGPTLSISDDNVLFVTYYPLIGGDQTLNKVTEALKTVLKNEISLINSPY</sequence>
<organism evidence="1 2">
    <name type="scientific">Ruminobacter amylophilus</name>
    <dbReference type="NCBI Taxonomy" id="867"/>
    <lineage>
        <taxon>Bacteria</taxon>
        <taxon>Pseudomonadati</taxon>
        <taxon>Pseudomonadota</taxon>
        <taxon>Gammaproteobacteria</taxon>
        <taxon>Aeromonadales</taxon>
        <taxon>Succinivibrionaceae</taxon>
        <taxon>Ruminobacter</taxon>
    </lineage>
</organism>